<organism evidence="2 3">
    <name type="scientific">Virgibacillus halodenitrificans</name>
    <name type="common">Bacillus halodenitrificans</name>
    <dbReference type="NCBI Taxonomy" id="1482"/>
    <lineage>
        <taxon>Bacteria</taxon>
        <taxon>Bacillati</taxon>
        <taxon>Bacillota</taxon>
        <taxon>Bacilli</taxon>
        <taxon>Bacillales</taxon>
        <taxon>Bacillaceae</taxon>
        <taxon>Virgibacillus</taxon>
    </lineage>
</organism>
<accession>A0AAC9J3Q7</accession>
<proteinExistence type="predicted"/>
<keyword evidence="1" id="KW-1133">Transmembrane helix</keyword>
<reference evidence="2 3" key="1">
    <citation type="submission" date="2016-11" db="EMBL/GenBank/DDBJ databases">
        <title>Complete genome sequencing of Virgibacillus halodenitrificans PDB-F2.</title>
        <authorList>
            <person name="Sun Z."/>
            <person name="Zhou Y."/>
            <person name="Li H."/>
        </authorList>
    </citation>
    <scope>NUCLEOTIDE SEQUENCE [LARGE SCALE GENOMIC DNA]</scope>
    <source>
        <strain evidence="2 3">PDB-F2</strain>
        <plasmid evidence="2 3">unnamed1</plasmid>
    </source>
</reference>
<evidence type="ECO:0000256" key="1">
    <source>
        <dbReference type="SAM" id="Phobius"/>
    </source>
</evidence>
<dbReference type="RefSeq" id="WP_071650105.1">
    <property type="nucleotide sequence ID" value="NZ_CP017963.1"/>
</dbReference>
<evidence type="ECO:0000313" key="2">
    <source>
        <dbReference type="EMBL" id="APC50385.1"/>
    </source>
</evidence>
<keyword evidence="2" id="KW-0614">Plasmid</keyword>
<protein>
    <submittedName>
        <fullName evidence="2">Uncharacterized protein</fullName>
    </submittedName>
</protein>
<dbReference type="Proteomes" id="UP000182945">
    <property type="component" value="Plasmid unnamed1"/>
</dbReference>
<evidence type="ECO:0000313" key="3">
    <source>
        <dbReference type="Proteomes" id="UP000182945"/>
    </source>
</evidence>
<keyword evidence="1" id="KW-0472">Membrane</keyword>
<gene>
    <name evidence="2" type="ORF">BME96_19065</name>
</gene>
<keyword evidence="1" id="KW-0812">Transmembrane</keyword>
<geneLocation type="plasmid" evidence="2 3">
    <name>unnamed1</name>
</geneLocation>
<feature type="transmembrane region" description="Helical" evidence="1">
    <location>
        <begin position="6"/>
        <end position="26"/>
    </location>
</feature>
<name>A0AAC9J3Q7_VIRHA</name>
<dbReference type="GeneID" id="71516515"/>
<dbReference type="EMBL" id="CP017963">
    <property type="protein sequence ID" value="APC50385.1"/>
    <property type="molecule type" value="Genomic_DNA"/>
</dbReference>
<dbReference type="AlphaFoldDB" id="A0AAC9J3Q7"/>
<dbReference type="KEGG" id="vhl:BME96_19065"/>
<sequence>MLRDYASLIWIMFIGIFVMVLLGIFYRIGYTQDATTLGLTETVRTSVIANADYSSRLEQGQLFILKENFEKEFKEKITVNNNVKLSENADFEFEYLENKNGSTKAIRVSIVDEDTTYQATYKVDISDS</sequence>